<evidence type="ECO:0000259" key="2">
    <source>
        <dbReference type="Pfam" id="PF12697"/>
    </source>
</evidence>
<name>A0A842I0B9_9SPHN</name>
<dbReference type="GO" id="GO:0016020">
    <property type="term" value="C:membrane"/>
    <property type="evidence" value="ECO:0007669"/>
    <property type="project" value="TreeGrafter"/>
</dbReference>
<dbReference type="GO" id="GO:0016787">
    <property type="term" value="F:hydrolase activity"/>
    <property type="evidence" value="ECO:0007669"/>
    <property type="project" value="UniProtKB-KW"/>
</dbReference>
<gene>
    <name evidence="3" type="ORF">H6P80_10725</name>
</gene>
<dbReference type="AlphaFoldDB" id="A0A842I0B9"/>
<keyword evidence="1 3" id="KW-0378">Hydrolase</keyword>
<feature type="domain" description="AB hydrolase-1" evidence="2">
    <location>
        <begin position="2"/>
        <end position="243"/>
    </location>
</feature>
<proteinExistence type="predicted"/>
<dbReference type="Pfam" id="PF12697">
    <property type="entry name" value="Abhydrolase_6"/>
    <property type="match status" value="1"/>
</dbReference>
<keyword evidence="4" id="KW-1185">Reference proteome</keyword>
<evidence type="ECO:0000313" key="4">
    <source>
        <dbReference type="Proteomes" id="UP000564378"/>
    </source>
</evidence>
<dbReference type="InterPro" id="IPR029058">
    <property type="entry name" value="AB_hydrolase_fold"/>
</dbReference>
<dbReference type="EMBL" id="JACJVJ010000002">
    <property type="protein sequence ID" value="MBC2778089.1"/>
    <property type="molecule type" value="Genomic_DNA"/>
</dbReference>
<dbReference type="Gene3D" id="3.40.50.1820">
    <property type="entry name" value="alpha/beta hydrolase"/>
    <property type="match status" value="1"/>
</dbReference>
<dbReference type="PANTHER" id="PTHR43798:SF31">
    <property type="entry name" value="AB HYDROLASE SUPERFAMILY PROTEIN YCLE"/>
    <property type="match status" value="1"/>
</dbReference>
<dbReference type="InterPro" id="IPR050266">
    <property type="entry name" value="AB_hydrolase_sf"/>
</dbReference>
<comment type="caution">
    <text evidence="3">The sequence shown here is derived from an EMBL/GenBank/DDBJ whole genome shotgun (WGS) entry which is preliminary data.</text>
</comment>
<dbReference type="Proteomes" id="UP000564378">
    <property type="component" value="Unassembled WGS sequence"/>
</dbReference>
<protein>
    <submittedName>
        <fullName evidence="3">Alpha/beta hydrolase</fullName>
    </submittedName>
</protein>
<organism evidence="3 4">
    <name type="scientific">Parasphingopyxis marina</name>
    <dbReference type="NCBI Taxonomy" id="2761622"/>
    <lineage>
        <taxon>Bacteria</taxon>
        <taxon>Pseudomonadati</taxon>
        <taxon>Pseudomonadota</taxon>
        <taxon>Alphaproteobacteria</taxon>
        <taxon>Sphingomonadales</taxon>
        <taxon>Sphingomonadaceae</taxon>
        <taxon>Parasphingopyxis</taxon>
    </lineage>
</organism>
<reference evidence="3 4" key="1">
    <citation type="submission" date="2020-08" db="EMBL/GenBank/DDBJ databases">
        <title>Draft genome sequence of Parasphingopyxis sp. GrpM-11.</title>
        <authorList>
            <person name="Oh J."/>
            <person name="Roh D.-H."/>
        </authorList>
    </citation>
    <scope>NUCLEOTIDE SEQUENCE [LARGE SCALE GENOMIC DNA]</scope>
    <source>
        <strain evidence="3 4">GrpM-11</strain>
    </source>
</reference>
<dbReference type="PANTHER" id="PTHR43798">
    <property type="entry name" value="MONOACYLGLYCEROL LIPASE"/>
    <property type="match status" value="1"/>
</dbReference>
<evidence type="ECO:0000256" key="1">
    <source>
        <dbReference type="ARBA" id="ARBA00022801"/>
    </source>
</evidence>
<dbReference type="InterPro" id="IPR000073">
    <property type="entry name" value="AB_hydrolase_1"/>
</dbReference>
<evidence type="ECO:0000313" key="3">
    <source>
        <dbReference type="EMBL" id="MBC2778089.1"/>
    </source>
</evidence>
<dbReference type="SUPFAM" id="SSF53474">
    <property type="entry name" value="alpha/beta-Hydrolases"/>
    <property type="match status" value="1"/>
</dbReference>
<sequence>MHGLTRNARDWEPVAERLAGDWKLYVLEMRGRGESAYAPDPLSYVPLTYVQDVEAFLAAEKIGRYVAFGTSLGGIVTMLQAATRPERLAGALLNDIGPVLEDEGLERIRGYVGKGGNFPTWLHAARNLQNGFGDVYPNWALEQWLAMAKRLCKLQPSGRIGYDYDMRIAEPLRVTGGESGFDMWTAFAKLADVPTMLVRGALSELLSAATAAEMQRRKPDLDITVVPDTGHAPLLDEPEAVSAIDRLLERVEERERQSA</sequence>
<accession>A0A842I0B9</accession>